<evidence type="ECO:0000313" key="3">
    <source>
        <dbReference type="Proteomes" id="UP000775500"/>
    </source>
</evidence>
<keyword evidence="3" id="KW-1185">Reference proteome</keyword>
<protein>
    <submittedName>
        <fullName evidence="2">Uncharacterized protein</fullName>
    </submittedName>
</protein>
<evidence type="ECO:0000313" key="2">
    <source>
        <dbReference type="EMBL" id="MBM6830986.1"/>
    </source>
</evidence>
<gene>
    <name evidence="2" type="ORF">H5982_02540</name>
</gene>
<dbReference type="RefSeq" id="WP_204684932.1">
    <property type="nucleotide sequence ID" value="NZ_JACJLU010000002.1"/>
</dbReference>
<feature type="region of interest" description="Disordered" evidence="1">
    <location>
        <begin position="78"/>
        <end position="98"/>
    </location>
</feature>
<name>A0ABS2FLT1_9FIRM</name>
<reference evidence="2 3" key="1">
    <citation type="journal article" date="2021" name="Sci. Rep.">
        <title>The distribution of antibiotic resistance genes in chicken gut microbiota commensals.</title>
        <authorList>
            <person name="Juricova H."/>
            <person name="Matiasovicova J."/>
            <person name="Kubasova T."/>
            <person name="Cejkova D."/>
            <person name="Rychlik I."/>
        </authorList>
    </citation>
    <scope>NUCLEOTIDE SEQUENCE [LARGE SCALE GENOMIC DNA]</scope>
    <source>
        <strain evidence="2 3">An423</strain>
    </source>
</reference>
<accession>A0ABS2FLT1</accession>
<proteinExistence type="predicted"/>
<evidence type="ECO:0000256" key="1">
    <source>
        <dbReference type="SAM" id="MobiDB-lite"/>
    </source>
</evidence>
<dbReference type="EMBL" id="JACJLU010000002">
    <property type="protein sequence ID" value="MBM6830986.1"/>
    <property type="molecule type" value="Genomic_DNA"/>
</dbReference>
<comment type="caution">
    <text evidence="2">The sequence shown here is derived from an EMBL/GenBank/DDBJ whole genome shotgun (WGS) entry which is preliminary data.</text>
</comment>
<dbReference type="Proteomes" id="UP000775500">
    <property type="component" value="Unassembled WGS sequence"/>
</dbReference>
<organism evidence="2 3">
    <name type="scientific">Faecalicoccus acidiformans</name>
    <dbReference type="NCBI Taxonomy" id="915173"/>
    <lineage>
        <taxon>Bacteria</taxon>
        <taxon>Bacillati</taxon>
        <taxon>Bacillota</taxon>
        <taxon>Erysipelotrichia</taxon>
        <taxon>Erysipelotrichales</taxon>
        <taxon>Erysipelotrichaceae</taxon>
        <taxon>Faecalicoccus</taxon>
    </lineage>
</organism>
<sequence length="98" mass="11120">MDQQVDYMEIAKTSEQIALIDRALKKMDEGGSFLLGEVKDDDPYGYAKTITWSCELDKEMVGVLQKMFQSKKTRLQEKLQSMTAGPSAYADESKTKKE</sequence>